<organism evidence="4 5">
    <name type="scientific">Abeliophyllum distichum</name>
    <dbReference type="NCBI Taxonomy" id="126358"/>
    <lineage>
        <taxon>Eukaryota</taxon>
        <taxon>Viridiplantae</taxon>
        <taxon>Streptophyta</taxon>
        <taxon>Embryophyta</taxon>
        <taxon>Tracheophyta</taxon>
        <taxon>Spermatophyta</taxon>
        <taxon>Magnoliopsida</taxon>
        <taxon>eudicotyledons</taxon>
        <taxon>Gunneridae</taxon>
        <taxon>Pentapetalae</taxon>
        <taxon>asterids</taxon>
        <taxon>lamiids</taxon>
        <taxon>Lamiales</taxon>
        <taxon>Oleaceae</taxon>
        <taxon>Forsythieae</taxon>
        <taxon>Abeliophyllum</taxon>
    </lineage>
</organism>
<dbReference type="PANTHER" id="PTHR46629">
    <property type="entry name" value="OS01G0917900 PROTEIN"/>
    <property type="match status" value="1"/>
</dbReference>
<dbReference type="Gene3D" id="3.30.40.10">
    <property type="entry name" value="Zinc/RING finger domain, C3HC4 (zinc finger)"/>
    <property type="match status" value="1"/>
</dbReference>
<feature type="compositionally biased region" description="Basic and acidic residues" evidence="2">
    <location>
        <begin position="25"/>
        <end position="42"/>
    </location>
</feature>
<dbReference type="Proteomes" id="UP001604336">
    <property type="component" value="Unassembled WGS sequence"/>
</dbReference>
<comment type="caution">
    <text evidence="4">The sequence shown here is derived from an EMBL/GenBank/DDBJ whole genome shotgun (WGS) entry which is preliminary data.</text>
</comment>
<dbReference type="PROSITE" id="PS50089">
    <property type="entry name" value="ZF_RING_2"/>
    <property type="match status" value="1"/>
</dbReference>
<feature type="region of interest" description="Disordered" evidence="2">
    <location>
        <begin position="146"/>
        <end position="165"/>
    </location>
</feature>
<evidence type="ECO:0000256" key="2">
    <source>
        <dbReference type="SAM" id="MobiDB-lite"/>
    </source>
</evidence>
<dbReference type="InterPro" id="IPR013083">
    <property type="entry name" value="Znf_RING/FYVE/PHD"/>
</dbReference>
<evidence type="ECO:0000313" key="5">
    <source>
        <dbReference type="Proteomes" id="UP001604336"/>
    </source>
</evidence>
<feature type="region of interest" description="Disordered" evidence="2">
    <location>
        <begin position="53"/>
        <end position="72"/>
    </location>
</feature>
<feature type="compositionally biased region" description="Basic and acidic residues" evidence="2">
    <location>
        <begin position="185"/>
        <end position="196"/>
    </location>
</feature>
<feature type="compositionally biased region" description="Polar residues" evidence="2">
    <location>
        <begin position="63"/>
        <end position="72"/>
    </location>
</feature>
<feature type="region of interest" description="Disordered" evidence="2">
    <location>
        <begin position="226"/>
        <end position="252"/>
    </location>
</feature>
<feature type="region of interest" description="Disordered" evidence="2">
    <location>
        <begin position="1"/>
        <end position="44"/>
    </location>
</feature>
<proteinExistence type="predicted"/>
<gene>
    <name evidence="4" type="ORF">Adt_38809</name>
</gene>
<feature type="region of interest" description="Disordered" evidence="2">
    <location>
        <begin position="170"/>
        <end position="213"/>
    </location>
</feature>
<dbReference type="SUPFAM" id="SSF57850">
    <property type="entry name" value="RING/U-box"/>
    <property type="match status" value="1"/>
</dbReference>
<sequence>METGGGGSRKVSMQKADSNRTLLDIIRDDPTSGGGHGKEGKRSWRHFKEKLRLHRSGSGRGSAWTSTLHTPTSDIPINHRQYTNAASNNNRMMARRTSARYSSAGEATQPDISAVPDVDIELMSNRGSRAPRLEKNISRAMERNMSRTIERNMSQASGRFEHTNSLAMRRSRGLEEHDDNDDSDETPKSAEHKEGESINGDEEGEKDDGGEKKPVRMSLMALLAETEGSAYTMEEEDEDEEEEDDRGGGGGGGGGEYSNCCICMVRHKGAAFIPCGHTFCRLCSRELCGQRGNCPLCNNYILEILDIF</sequence>
<dbReference type="InterPro" id="IPR001841">
    <property type="entry name" value="Znf_RING"/>
</dbReference>
<dbReference type="GO" id="GO:0008270">
    <property type="term" value="F:zinc ion binding"/>
    <property type="evidence" value="ECO:0007669"/>
    <property type="project" value="UniProtKB-KW"/>
</dbReference>
<evidence type="ECO:0000313" key="4">
    <source>
        <dbReference type="EMBL" id="KAL2470673.1"/>
    </source>
</evidence>
<dbReference type="CDD" id="cd16449">
    <property type="entry name" value="RING-HC"/>
    <property type="match status" value="1"/>
</dbReference>
<keyword evidence="5" id="KW-1185">Reference proteome</keyword>
<reference evidence="5" key="1">
    <citation type="submission" date="2024-07" db="EMBL/GenBank/DDBJ databases">
        <title>Two chromosome-level genome assemblies of Korean endemic species Abeliophyllum distichum and Forsythia ovata (Oleaceae).</title>
        <authorList>
            <person name="Jang H."/>
        </authorList>
    </citation>
    <scope>NUCLEOTIDE SEQUENCE [LARGE SCALE GENOMIC DNA]</scope>
</reference>
<keyword evidence="1" id="KW-0863">Zinc-finger</keyword>
<accession>A0ABD1Q3B1</accession>
<feature type="domain" description="RING-type" evidence="3">
    <location>
        <begin position="260"/>
        <end position="298"/>
    </location>
</feature>
<dbReference type="AlphaFoldDB" id="A0ABD1Q3B1"/>
<evidence type="ECO:0000256" key="1">
    <source>
        <dbReference type="PROSITE-ProRule" id="PRU00175"/>
    </source>
</evidence>
<dbReference type="SMART" id="SM00184">
    <property type="entry name" value="RING"/>
    <property type="match status" value="1"/>
</dbReference>
<dbReference type="Pfam" id="PF13920">
    <property type="entry name" value="zf-C3HC4_3"/>
    <property type="match status" value="1"/>
</dbReference>
<keyword evidence="1" id="KW-0862">Zinc</keyword>
<name>A0ABD1Q3B1_9LAMI</name>
<protein>
    <submittedName>
        <fullName evidence="4">RING-type domain-containing protein</fullName>
    </submittedName>
</protein>
<feature type="compositionally biased region" description="Acidic residues" evidence="2">
    <location>
        <begin position="233"/>
        <end position="245"/>
    </location>
</feature>
<keyword evidence="1" id="KW-0479">Metal-binding</keyword>
<dbReference type="EMBL" id="JBFOLK010000012">
    <property type="protein sequence ID" value="KAL2470673.1"/>
    <property type="molecule type" value="Genomic_DNA"/>
</dbReference>
<evidence type="ECO:0000259" key="3">
    <source>
        <dbReference type="PROSITE" id="PS50089"/>
    </source>
</evidence>